<name>A0A9D1EAC9_9FIRM</name>
<feature type="transmembrane region" description="Helical" evidence="1">
    <location>
        <begin position="54"/>
        <end position="74"/>
    </location>
</feature>
<dbReference type="Proteomes" id="UP000823912">
    <property type="component" value="Unassembled WGS sequence"/>
</dbReference>
<keyword evidence="1" id="KW-0812">Transmembrane</keyword>
<evidence type="ECO:0000313" key="2">
    <source>
        <dbReference type="EMBL" id="HIR70931.1"/>
    </source>
</evidence>
<protein>
    <submittedName>
        <fullName evidence="2">Uncharacterized protein</fullName>
    </submittedName>
</protein>
<dbReference type="EMBL" id="DVHM01000103">
    <property type="protein sequence ID" value="HIR70931.1"/>
    <property type="molecule type" value="Genomic_DNA"/>
</dbReference>
<sequence length="112" mass="11916">MAIDDSRRRRMRREKRKPVSTETIAAVGLSAAAIAVFVLFIALSAGSGGNTPALLGGLSIFALIAAIAALVMGFRARKNENFDKLFRILGVALPLIAVLLWAGLYLLGMFLG</sequence>
<feature type="transmembrane region" description="Helical" evidence="1">
    <location>
        <begin position="86"/>
        <end position="111"/>
    </location>
</feature>
<keyword evidence="1" id="KW-1133">Transmembrane helix</keyword>
<proteinExistence type="predicted"/>
<feature type="transmembrane region" description="Helical" evidence="1">
    <location>
        <begin position="21"/>
        <end position="42"/>
    </location>
</feature>
<evidence type="ECO:0000256" key="1">
    <source>
        <dbReference type="SAM" id="Phobius"/>
    </source>
</evidence>
<organism evidence="2 3">
    <name type="scientific">Candidatus Pullilachnospira gallistercoris</name>
    <dbReference type="NCBI Taxonomy" id="2840911"/>
    <lineage>
        <taxon>Bacteria</taxon>
        <taxon>Bacillati</taxon>
        <taxon>Bacillota</taxon>
        <taxon>Clostridia</taxon>
        <taxon>Lachnospirales</taxon>
        <taxon>Lachnospiraceae</taxon>
        <taxon>Lachnospiraceae incertae sedis</taxon>
        <taxon>Candidatus Pullilachnospira</taxon>
    </lineage>
</organism>
<dbReference type="AlphaFoldDB" id="A0A9D1EAC9"/>
<evidence type="ECO:0000313" key="3">
    <source>
        <dbReference type="Proteomes" id="UP000823912"/>
    </source>
</evidence>
<reference evidence="2" key="1">
    <citation type="submission" date="2020-10" db="EMBL/GenBank/DDBJ databases">
        <authorList>
            <person name="Gilroy R."/>
        </authorList>
    </citation>
    <scope>NUCLEOTIDE SEQUENCE</scope>
    <source>
        <strain evidence="2">ChiSjej5B23-6657</strain>
    </source>
</reference>
<accession>A0A9D1EAC9</accession>
<keyword evidence="1" id="KW-0472">Membrane</keyword>
<reference evidence="2" key="2">
    <citation type="journal article" date="2021" name="PeerJ">
        <title>Extensive microbial diversity within the chicken gut microbiome revealed by metagenomics and culture.</title>
        <authorList>
            <person name="Gilroy R."/>
            <person name="Ravi A."/>
            <person name="Getino M."/>
            <person name="Pursley I."/>
            <person name="Horton D.L."/>
            <person name="Alikhan N.F."/>
            <person name="Baker D."/>
            <person name="Gharbi K."/>
            <person name="Hall N."/>
            <person name="Watson M."/>
            <person name="Adriaenssens E.M."/>
            <person name="Foster-Nyarko E."/>
            <person name="Jarju S."/>
            <person name="Secka A."/>
            <person name="Antonio M."/>
            <person name="Oren A."/>
            <person name="Chaudhuri R.R."/>
            <person name="La Ragione R."/>
            <person name="Hildebrand F."/>
            <person name="Pallen M.J."/>
        </authorList>
    </citation>
    <scope>NUCLEOTIDE SEQUENCE</scope>
    <source>
        <strain evidence="2">ChiSjej5B23-6657</strain>
    </source>
</reference>
<gene>
    <name evidence="2" type="ORF">IAA55_06595</name>
</gene>
<comment type="caution">
    <text evidence="2">The sequence shown here is derived from an EMBL/GenBank/DDBJ whole genome shotgun (WGS) entry which is preliminary data.</text>
</comment>